<evidence type="ECO:0000256" key="4">
    <source>
        <dbReference type="ARBA" id="ARBA00048782"/>
    </source>
</evidence>
<feature type="domain" description="Peptide methionine sulphoxide reductase MsrA" evidence="5">
    <location>
        <begin position="2"/>
        <end position="118"/>
    </location>
</feature>
<evidence type="ECO:0000256" key="1">
    <source>
        <dbReference type="ARBA" id="ARBA00012502"/>
    </source>
</evidence>
<reference evidence="6" key="1">
    <citation type="journal article" date="2015" name="PeerJ">
        <title>First genomic representation of candidate bacterial phylum KSB3 points to enhanced environmental sensing as a trigger of wastewater bulking.</title>
        <authorList>
            <person name="Sekiguchi Y."/>
            <person name="Ohashi A."/>
            <person name="Parks D.H."/>
            <person name="Yamauchi T."/>
            <person name="Tyson G.W."/>
            <person name="Hugenholtz P."/>
        </authorList>
    </citation>
    <scope>NUCLEOTIDE SEQUENCE [LARGE SCALE GENOMIC DNA]</scope>
</reference>
<protein>
    <recommendedName>
        <fullName evidence="1">peptide-methionine (S)-S-oxide reductase</fullName>
        <ecNumber evidence="1">1.8.4.11</ecNumber>
    </recommendedName>
</protein>
<evidence type="ECO:0000259" key="5">
    <source>
        <dbReference type="Pfam" id="PF01625"/>
    </source>
</evidence>
<keyword evidence="2" id="KW-0560">Oxidoreductase</keyword>
<dbReference type="PANTHER" id="PTHR43774">
    <property type="entry name" value="PEPTIDE METHIONINE SULFOXIDE REDUCTASE"/>
    <property type="match status" value="1"/>
</dbReference>
<evidence type="ECO:0000313" key="6">
    <source>
        <dbReference type="EMBL" id="GAK58576.1"/>
    </source>
</evidence>
<dbReference type="EMBL" id="DF820468">
    <property type="protein sequence ID" value="GAK58576.1"/>
    <property type="molecule type" value="Genomic_DNA"/>
</dbReference>
<comment type="catalytic activity">
    <reaction evidence="4">
        <text>[thioredoxin]-disulfide + L-methionine + H2O = L-methionine (S)-S-oxide + [thioredoxin]-dithiol</text>
        <dbReference type="Rhea" id="RHEA:19993"/>
        <dbReference type="Rhea" id="RHEA-COMP:10698"/>
        <dbReference type="Rhea" id="RHEA-COMP:10700"/>
        <dbReference type="ChEBI" id="CHEBI:15377"/>
        <dbReference type="ChEBI" id="CHEBI:29950"/>
        <dbReference type="ChEBI" id="CHEBI:50058"/>
        <dbReference type="ChEBI" id="CHEBI:57844"/>
        <dbReference type="ChEBI" id="CHEBI:58772"/>
        <dbReference type="EC" id="1.8.4.11"/>
    </reaction>
</comment>
<proteinExistence type="predicted"/>
<evidence type="ECO:0000256" key="3">
    <source>
        <dbReference type="ARBA" id="ARBA00047806"/>
    </source>
</evidence>
<dbReference type="STRING" id="1499967.U27_05550"/>
<evidence type="ECO:0000256" key="2">
    <source>
        <dbReference type="ARBA" id="ARBA00023002"/>
    </source>
</evidence>
<dbReference type="PANTHER" id="PTHR43774:SF1">
    <property type="entry name" value="PEPTIDE METHIONINE SULFOXIDE REDUCTASE MSRA 2"/>
    <property type="match status" value="1"/>
</dbReference>
<evidence type="ECO:0000313" key="7">
    <source>
        <dbReference type="Proteomes" id="UP000030661"/>
    </source>
</evidence>
<dbReference type="HOGENOM" id="CLU_031040_6_1_0"/>
<dbReference type="GO" id="GO:0008113">
    <property type="term" value="F:peptide-methionine (S)-S-oxide reductase activity"/>
    <property type="evidence" value="ECO:0007669"/>
    <property type="project" value="UniProtKB-EC"/>
</dbReference>
<organism evidence="6">
    <name type="scientific">Vecturithrix granuli</name>
    <dbReference type="NCBI Taxonomy" id="1499967"/>
    <lineage>
        <taxon>Bacteria</taxon>
        <taxon>Candidatus Moduliflexota</taxon>
        <taxon>Candidatus Vecturitrichia</taxon>
        <taxon>Candidatus Vecturitrichales</taxon>
        <taxon>Candidatus Vecturitrichaceae</taxon>
        <taxon>Candidatus Vecturithrix</taxon>
    </lineage>
</organism>
<sequence length="175" mass="20459">MRTRVGYAGGTKANPTYYALGDHAETIEIDYDPTQISYEELLDVFWKSHNPTYPSWSRQYMSAIFYHNEEQQRLAQTTKARQEAQRGAKIHTEIAAYTQFYLAEDYHQKYVLQNQREFMREFKAMYPNMSDFINSTAAARVNGYLAGDGSAEMLREEVEQLGLSPELQQKLRQRF</sequence>
<dbReference type="Pfam" id="PF01625">
    <property type="entry name" value="PMSR"/>
    <property type="match status" value="1"/>
</dbReference>
<gene>
    <name evidence="6" type="ORF">U27_05550</name>
</gene>
<dbReference type="eggNOG" id="COG0225">
    <property type="taxonomic scope" value="Bacteria"/>
</dbReference>
<dbReference type="EC" id="1.8.4.11" evidence="1"/>
<dbReference type="InterPro" id="IPR036509">
    <property type="entry name" value="Met_Sox_Rdtase_MsrA_sf"/>
</dbReference>
<accession>A0A081C1X1</accession>
<dbReference type="Proteomes" id="UP000030661">
    <property type="component" value="Unassembled WGS sequence"/>
</dbReference>
<dbReference type="Gene3D" id="3.30.1060.10">
    <property type="entry name" value="Peptide methionine sulphoxide reductase MsrA"/>
    <property type="match status" value="1"/>
</dbReference>
<comment type="catalytic activity">
    <reaction evidence="3">
        <text>L-methionyl-[protein] + [thioredoxin]-disulfide + H2O = L-methionyl-(S)-S-oxide-[protein] + [thioredoxin]-dithiol</text>
        <dbReference type="Rhea" id="RHEA:14217"/>
        <dbReference type="Rhea" id="RHEA-COMP:10698"/>
        <dbReference type="Rhea" id="RHEA-COMP:10700"/>
        <dbReference type="Rhea" id="RHEA-COMP:12313"/>
        <dbReference type="Rhea" id="RHEA-COMP:12315"/>
        <dbReference type="ChEBI" id="CHEBI:15377"/>
        <dbReference type="ChEBI" id="CHEBI:16044"/>
        <dbReference type="ChEBI" id="CHEBI:29950"/>
        <dbReference type="ChEBI" id="CHEBI:44120"/>
        <dbReference type="ChEBI" id="CHEBI:50058"/>
        <dbReference type="EC" id="1.8.4.11"/>
    </reaction>
</comment>
<name>A0A081C1X1_VECG1</name>
<dbReference type="AlphaFoldDB" id="A0A081C1X1"/>
<dbReference type="InterPro" id="IPR002569">
    <property type="entry name" value="Met_Sox_Rdtase_MsrA_dom"/>
</dbReference>
<dbReference type="SUPFAM" id="SSF55068">
    <property type="entry name" value="Peptide methionine sulfoxide reductase"/>
    <property type="match status" value="1"/>
</dbReference>
<keyword evidence="7" id="KW-1185">Reference proteome</keyword>